<dbReference type="SUPFAM" id="SSF55729">
    <property type="entry name" value="Acyl-CoA N-acyltransferases (Nat)"/>
    <property type="match status" value="1"/>
</dbReference>
<name>A0A2P5K708_9BURK</name>
<proteinExistence type="predicted"/>
<feature type="compositionally biased region" description="Polar residues" evidence="1">
    <location>
        <begin position="52"/>
        <end position="74"/>
    </location>
</feature>
<dbReference type="GO" id="GO:0016747">
    <property type="term" value="F:acyltransferase activity, transferring groups other than amino-acyl groups"/>
    <property type="evidence" value="ECO:0007669"/>
    <property type="project" value="InterPro"/>
</dbReference>
<evidence type="ECO:0000313" key="4">
    <source>
        <dbReference type="Proteomes" id="UP000243096"/>
    </source>
</evidence>
<keyword evidence="4" id="KW-1185">Reference proteome</keyword>
<dbReference type="InterPro" id="IPR000182">
    <property type="entry name" value="GNAT_dom"/>
</dbReference>
<dbReference type="Gene3D" id="3.40.630.30">
    <property type="match status" value="1"/>
</dbReference>
<dbReference type="PROSITE" id="PS51186">
    <property type="entry name" value="GNAT"/>
    <property type="match status" value="1"/>
</dbReference>
<dbReference type="Proteomes" id="UP000243096">
    <property type="component" value="Unassembled WGS sequence"/>
</dbReference>
<dbReference type="EMBL" id="PRDW01000020">
    <property type="protein sequence ID" value="PPB81419.1"/>
    <property type="molecule type" value="Genomic_DNA"/>
</dbReference>
<organism evidence="3 4">
    <name type="scientific">Mycetohabitans endofungorum</name>
    <dbReference type="NCBI Taxonomy" id="417203"/>
    <lineage>
        <taxon>Bacteria</taxon>
        <taxon>Pseudomonadati</taxon>
        <taxon>Pseudomonadota</taxon>
        <taxon>Betaproteobacteria</taxon>
        <taxon>Burkholderiales</taxon>
        <taxon>Burkholderiaceae</taxon>
        <taxon>Mycetohabitans</taxon>
    </lineage>
</organism>
<feature type="compositionally biased region" description="Acidic residues" evidence="1">
    <location>
        <begin position="224"/>
        <end position="236"/>
    </location>
</feature>
<evidence type="ECO:0000259" key="2">
    <source>
        <dbReference type="PROSITE" id="PS51186"/>
    </source>
</evidence>
<feature type="compositionally biased region" description="Polar residues" evidence="1">
    <location>
        <begin position="1"/>
        <end position="21"/>
    </location>
</feature>
<gene>
    <name evidence="3" type="ORF">B0O95_12020</name>
</gene>
<comment type="caution">
    <text evidence="3">The sequence shown here is derived from an EMBL/GenBank/DDBJ whole genome shotgun (WGS) entry which is preliminary data.</text>
</comment>
<feature type="domain" description="N-acetyltransferase" evidence="2">
    <location>
        <begin position="90"/>
        <end position="245"/>
    </location>
</feature>
<reference evidence="3 4" key="1">
    <citation type="submission" date="2018-01" db="EMBL/GenBank/DDBJ databases">
        <title>Genomic Encyclopedia of Type Strains, Phase III (KMG-III): the genomes of soil and plant-associated and newly described type strains.</title>
        <authorList>
            <person name="Whitman W."/>
        </authorList>
    </citation>
    <scope>NUCLEOTIDE SEQUENCE [LARGE SCALE GENOMIC DNA]</scope>
    <source>
        <strain evidence="3 4">HKI456</strain>
    </source>
</reference>
<feature type="region of interest" description="Disordered" evidence="1">
    <location>
        <begin position="1"/>
        <end position="74"/>
    </location>
</feature>
<evidence type="ECO:0000313" key="3">
    <source>
        <dbReference type="EMBL" id="PPB81419.1"/>
    </source>
</evidence>
<sequence length="269" mass="29831">MDTSRIGSRSPSPVESPSDTQPARHPSESSTNTLTQPKRQASPGSLSGLEHQPSTTRARFRSPSPTQAIAVPSSMQTPMTLGPALLPGISTVRDSEAIATGMERVLKDIASSPQTDPLRLLGTNEMVEYFKNNKIIENTETFSYQLNDQNVGLMRLKMPEKKGEDMEVTAMVTDPRTRGVGSTFMQQAMNHAVRMTGQPVLTLEAMDRDAVAAYKRMGFKADSDYDSDEDSDDEDQMIPMRLDANNSDKWEKDNAGNFRLKNRLDPEFR</sequence>
<dbReference type="AlphaFoldDB" id="A0A2P5K708"/>
<keyword evidence="3" id="KW-0808">Transferase</keyword>
<dbReference type="Pfam" id="PF13673">
    <property type="entry name" value="Acetyltransf_10"/>
    <property type="match status" value="1"/>
</dbReference>
<feature type="region of interest" description="Disordered" evidence="1">
    <location>
        <begin position="222"/>
        <end position="269"/>
    </location>
</feature>
<evidence type="ECO:0000256" key="1">
    <source>
        <dbReference type="SAM" id="MobiDB-lite"/>
    </source>
</evidence>
<protein>
    <submittedName>
        <fullName evidence="3">Acetyltransferase (GNAT) family protein</fullName>
    </submittedName>
</protein>
<accession>A0A2P5K708</accession>
<dbReference type="InterPro" id="IPR016181">
    <property type="entry name" value="Acyl_CoA_acyltransferase"/>
</dbReference>
<feature type="compositionally biased region" description="Polar residues" evidence="1">
    <location>
        <begin position="28"/>
        <end position="45"/>
    </location>
</feature>